<dbReference type="SUPFAM" id="SSF47384">
    <property type="entry name" value="Homodimeric domain of signal transducing histidine kinase"/>
    <property type="match status" value="1"/>
</dbReference>
<evidence type="ECO:0000256" key="4">
    <source>
        <dbReference type="PROSITE-ProRule" id="PRU00169"/>
    </source>
</evidence>
<dbReference type="Pfam" id="PF00072">
    <property type="entry name" value="Response_reg"/>
    <property type="match status" value="1"/>
</dbReference>
<comment type="catalytic activity">
    <reaction evidence="1">
        <text>ATP + protein L-histidine = ADP + protein N-phospho-L-histidine.</text>
        <dbReference type="EC" id="2.7.13.3"/>
    </reaction>
</comment>
<keyword evidence="3 4" id="KW-0597">Phosphoprotein</keyword>
<dbReference type="Gene3D" id="3.40.50.2300">
    <property type="match status" value="1"/>
</dbReference>
<proteinExistence type="predicted"/>
<dbReference type="PROSITE" id="PS50110">
    <property type="entry name" value="RESPONSE_REGULATORY"/>
    <property type="match status" value="1"/>
</dbReference>
<evidence type="ECO:0000256" key="2">
    <source>
        <dbReference type="ARBA" id="ARBA00012438"/>
    </source>
</evidence>
<organism evidence="7 8">
    <name type="scientific">Thermostichus vulcanus str. 'Rupite'</name>
    <dbReference type="NCBI Taxonomy" id="2813851"/>
    <lineage>
        <taxon>Bacteria</taxon>
        <taxon>Bacillati</taxon>
        <taxon>Cyanobacteriota</taxon>
        <taxon>Cyanophyceae</taxon>
        <taxon>Thermostichales</taxon>
        <taxon>Thermostichaceae</taxon>
        <taxon>Thermostichus</taxon>
    </lineage>
</organism>
<feature type="coiled-coil region" evidence="5">
    <location>
        <begin position="129"/>
        <end position="156"/>
    </location>
</feature>
<feature type="domain" description="Response regulatory" evidence="6">
    <location>
        <begin position="11"/>
        <end position="126"/>
    </location>
</feature>
<evidence type="ECO:0000313" key="8">
    <source>
        <dbReference type="Proteomes" id="UP000830835"/>
    </source>
</evidence>
<dbReference type="PANTHER" id="PTHR44591">
    <property type="entry name" value="STRESS RESPONSE REGULATOR PROTEIN 1"/>
    <property type="match status" value="1"/>
</dbReference>
<evidence type="ECO:0000256" key="5">
    <source>
        <dbReference type="SAM" id="Coils"/>
    </source>
</evidence>
<comment type="caution">
    <text evidence="7">The sequence shown here is derived from an EMBL/GenBank/DDBJ whole genome shotgun (WGS) entry which is preliminary data.</text>
</comment>
<dbReference type="Proteomes" id="UP000830835">
    <property type="component" value="Unassembled WGS sequence"/>
</dbReference>
<reference evidence="7" key="1">
    <citation type="submission" date="2021-02" db="EMBL/GenBank/DDBJ databases">
        <title>The CRISPR/cas machinery reduction and long-range gene transfer in the hot spring cyanobacterium Synechococcus.</title>
        <authorList>
            <person name="Dvorak P."/>
            <person name="Jahodarova E."/>
            <person name="Hasler P."/>
            <person name="Poulickova A."/>
        </authorList>
    </citation>
    <scope>NUCLEOTIDE SEQUENCE</scope>
    <source>
        <strain evidence="7">Rupite</strain>
    </source>
</reference>
<keyword evidence="5" id="KW-0175">Coiled coil</keyword>
<evidence type="ECO:0000259" key="6">
    <source>
        <dbReference type="PROSITE" id="PS50110"/>
    </source>
</evidence>
<evidence type="ECO:0000313" key="7">
    <source>
        <dbReference type="EMBL" id="MCJ2542156.1"/>
    </source>
</evidence>
<dbReference type="CDD" id="cd17534">
    <property type="entry name" value="REC_DC-like"/>
    <property type="match status" value="1"/>
</dbReference>
<sequence length="349" mass="39356">MKKVPPLVKGSILVVEDEKIIAKDIATVLKKFGYTVPAIASSGEEAMRRLEESPVDLVLMDIVLKGDIDGVEAAKRITERFNIPVVHLTAYADDDTLARVKETQPFGYIIKPFKERELYTTIEIALHNHQQSIENRKLEEKKIEELRQNLHKLQQFTDVKGTLFKKFLQDLSEPLSNLSFAVSLLKDAEADPKREHYLQVLEEEFRRELELIHQTSNLEDLLNLENVGLLSQFSLLRPQEPSRGRLMEGEKIPASAPTPSVGVATMPAQAAAPAFTPAAPMAMDEAITVPRVTLRPLNQTQLAERLGVVVSAITYWKFKTGFPEWSRSRDPDGISWRYSSDSKRFSPVP</sequence>
<dbReference type="RefSeq" id="WP_244349387.1">
    <property type="nucleotide sequence ID" value="NZ_JAFIRA010000007.1"/>
</dbReference>
<protein>
    <recommendedName>
        <fullName evidence="2">histidine kinase</fullName>
        <ecNumber evidence="2">2.7.13.3</ecNumber>
    </recommendedName>
</protein>
<accession>A0ABT0C8R7</accession>
<dbReference type="InterPro" id="IPR050595">
    <property type="entry name" value="Bact_response_regulator"/>
</dbReference>
<dbReference type="InterPro" id="IPR011006">
    <property type="entry name" value="CheY-like_superfamily"/>
</dbReference>
<dbReference type="SMART" id="SM00448">
    <property type="entry name" value="REC"/>
    <property type="match status" value="1"/>
</dbReference>
<keyword evidence="8" id="KW-1185">Reference proteome</keyword>
<dbReference type="InterPro" id="IPR036097">
    <property type="entry name" value="HisK_dim/P_sf"/>
</dbReference>
<evidence type="ECO:0000256" key="3">
    <source>
        <dbReference type="ARBA" id="ARBA00022553"/>
    </source>
</evidence>
<name>A0ABT0C8R7_THEVL</name>
<dbReference type="EMBL" id="JAFIRA010000007">
    <property type="protein sequence ID" value="MCJ2542156.1"/>
    <property type="molecule type" value="Genomic_DNA"/>
</dbReference>
<gene>
    <name evidence="7" type="ORF">JX360_04425</name>
</gene>
<feature type="modified residue" description="4-aspartylphosphate" evidence="4">
    <location>
        <position position="61"/>
    </location>
</feature>
<dbReference type="InterPro" id="IPR001789">
    <property type="entry name" value="Sig_transdc_resp-reg_receiver"/>
</dbReference>
<dbReference type="PANTHER" id="PTHR44591:SF3">
    <property type="entry name" value="RESPONSE REGULATORY DOMAIN-CONTAINING PROTEIN"/>
    <property type="match status" value="1"/>
</dbReference>
<dbReference type="SUPFAM" id="SSF52172">
    <property type="entry name" value="CheY-like"/>
    <property type="match status" value="1"/>
</dbReference>
<dbReference type="EC" id="2.7.13.3" evidence="2"/>
<evidence type="ECO:0000256" key="1">
    <source>
        <dbReference type="ARBA" id="ARBA00000085"/>
    </source>
</evidence>